<dbReference type="CDD" id="cd00130">
    <property type="entry name" value="PAS"/>
    <property type="match status" value="1"/>
</dbReference>
<dbReference type="InterPro" id="IPR001610">
    <property type="entry name" value="PAC"/>
</dbReference>
<dbReference type="InterPro" id="IPR001633">
    <property type="entry name" value="EAL_dom"/>
</dbReference>
<dbReference type="InterPro" id="IPR000644">
    <property type="entry name" value="CBS_dom"/>
</dbReference>
<feature type="domain" description="GGDEF" evidence="5">
    <location>
        <begin position="439"/>
        <end position="572"/>
    </location>
</feature>
<dbReference type="Gene3D" id="3.10.580.10">
    <property type="entry name" value="CBS-domain"/>
    <property type="match status" value="2"/>
</dbReference>
<dbReference type="InterPro" id="IPR000014">
    <property type="entry name" value="PAS"/>
</dbReference>
<dbReference type="PROSITE" id="PS50887">
    <property type="entry name" value="GGDEF"/>
    <property type="match status" value="1"/>
</dbReference>
<dbReference type="Gene3D" id="3.30.450.20">
    <property type="entry name" value="PAS domain"/>
    <property type="match status" value="1"/>
</dbReference>
<protein>
    <submittedName>
        <fullName evidence="7">EAL domain-containing protein</fullName>
    </submittedName>
</protein>
<accession>A0ABU8ENR8</accession>
<feature type="domain" description="PAC" evidence="3">
    <location>
        <begin position="355"/>
        <end position="407"/>
    </location>
</feature>
<dbReference type="PROSITE" id="PS50112">
    <property type="entry name" value="PAS"/>
    <property type="match status" value="1"/>
</dbReference>
<dbReference type="PROSITE" id="PS51371">
    <property type="entry name" value="CBS"/>
    <property type="match status" value="3"/>
</dbReference>
<dbReference type="Pfam" id="PF00563">
    <property type="entry name" value="EAL"/>
    <property type="match status" value="1"/>
</dbReference>
<keyword evidence="1" id="KW-0129">CBS domain</keyword>
<evidence type="ECO:0000259" key="4">
    <source>
        <dbReference type="PROSITE" id="PS50883"/>
    </source>
</evidence>
<dbReference type="Pfam" id="PF00571">
    <property type="entry name" value="CBS"/>
    <property type="match status" value="3"/>
</dbReference>
<evidence type="ECO:0000259" key="6">
    <source>
        <dbReference type="PROSITE" id="PS51371"/>
    </source>
</evidence>
<dbReference type="CDD" id="cd01949">
    <property type="entry name" value="GGDEF"/>
    <property type="match status" value="1"/>
</dbReference>
<dbReference type="InterPro" id="IPR029787">
    <property type="entry name" value="Nucleotide_cyclase"/>
</dbReference>
<evidence type="ECO:0000259" key="2">
    <source>
        <dbReference type="PROSITE" id="PS50112"/>
    </source>
</evidence>
<dbReference type="Pfam" id="PF13426">
    <property type="entry name" value="PAS_9"/>
    <property type="match status" value="1"/>
</dbReference>
<dbReference type="NCBIfam" id="TIGR00229">
    <property type="entry name" value="sensory_box"/>
    <property type="match status" value="1"/>
</dbReference>
<evidence type="ECO:0000259" key="3">
    <source>
        <dbReference type="PROSITE" id="PS50113"/>
    </source>
</evidence>
<dbReference type="NCBIfam" id="TIGR00254">
    <property type="entry name" value="GGDEF"/>
    <property type="match status" value="1"/>
</dbReference>
<feature type="domain" description="EAL" evidence="4">
    <location>
        <begin position="581"/>
        <end position="835"/>
    </location>
</feature>
<dbReference type="SUPFAM" id="SSF55073">
    <property type="entry name" value="Nucleotide cyclase"/>
    <property type="match status" value="1"/>
</dbReference>
<dbReference type="CDD" id="cd09833">
    <property type="entry name" value="CBS_pair_GGDEF_PAS_repeat1"/>
    <property type="match status" value="1"/>
</dbReference>
<dbReference type="CDD" id="cd01948">
    <property type="entry name" value="EAL"/>
    <property type="match status" value="1"/>
</dbReference>
<dbReference type="EMBL" id="JBAWKS010000001">
    <property type="protein sequence ID" value="MEI4548556.1"/>
    <property type="molecule type" value="Genomic_DNA"/>
</dbReference>
<dbReference type="RefSeq" id="WP_336434482.1">
    <property type="nucleotide sequence ID" value="NZ_JBAWKS010000001.1"/>
</dbReference>
<dbReference type="InterPro" id="IPR043128">
    <property type="entry name" value="Rev_trsase/Diguanyl_cyclase"/>
</dbReference>
<dbReference type="SUPFAM" id="SSF55785">
    <property type="entry name" value="PYP-like sensor domain (PAS domain)"/>
    <property type="match status" value="1"/>
</dbReference>
<dbReference type="PROSITE" id="PS50113">
    <property type="entry name" value="PAC"/>
    <property type="match status" value="1"/>
</dbReference>
<reference evidence="7 8" key="1">
    <citation type="submission" date="2023-12" db="EMBL/GenBank/DDBJ databases">
        <title>Friends and Foes: Symbiotic and Algicidal bacterial influence on Karenia brevis blooms.</title>
        <authorList>
            <person name="Fei C."/>
            <person name="Mohamed A.R."/>
            <person name="Booker A."/>
            <person name="Arshad M."/>
            <person name="Klass S."/>
            <person name="Ahn S."/>
            <person name="Gilbert P.M."/>
            <person name="Heil C.A."/>
            <person name="Martinez J.M."/>
            <person name="Amin S.A."/>
        </authorList>
    </citation>
    <scope>NUCLEOTIDE SEQUENCE [LARGE SCALE GENOMIC DNA]</scope>
    <source>
        <strain evidence="7 8">CE15</strain>
    </source>
</reference>
<dbReference type="SUPFAM" id="SSF54631">
    <property type="entry name" value="CBS-domain pair"/>
    <property type="match status" value="2"/>
</dbReference>
<dbReference type="SMART" id="SM00052">
    <property type="entry name" value="EAL"/>
    <property type="match status" value="1"/>
</dbReference>
<dbReference type="Pfam" id="PF00990">
    <property type="entry name" value="GGDEF"/>
    <property type="match status" value="1"/>
</dbReference>
<proteinExistence type="predicted"/>
<dbReference type="SMART" id="SM00086">
    <property type="entry name" value="PAC"/>
    <property type="match status" value="1"/>
</dbReference>
<feature type="domain" description="PAS" evidence="2">
    <location>
        <begin position="282"/>
        <end position="327"/>
    </location>
</feature>
<dbReference type="PANTHER" id="PTHR44757">
    <property type="entry name" value="DIGUANYLATE CYCLASE DGCP"/>
    <property type="match status" value="1"/>
</dbReference>
<evidence type="ECO:0000259" key="5">
    <source>
        <dbReference type="PROSITE" id="PS50887"/>
    </source>
</evidence>
<feature type="domain" description="CBS" evidence="6">
    <location>
        <begin position="14"/>
        <end position="74"/>
    </location>
</feature>
<dbReference type="SMART" id="SM00091">
    <property type="entry name" value="PAS"/>
    <property type="match status" value="1"/>
</dbReference>
<dbReference type="InterPro" id="IPR035965">
    <property type="entry name" value="PAS-like_dom_sf"/>
</dbReference>
<dbReference type="Proteomes" id="UP001382455">
    <property type="component" value="Unassembled WGS sequence"/>
</dbReference>
<dbReference type="SMART" id="SM00116">
    <property type="entry name" value="CBS"/>
    <property type="match status" value="4"/>
</dbReference>
<sequence>MPQSSKKLRVEDVMSTELLVCDPEQSLADCACRMRNDNVSSIFVKHDGKIIGVWTEGDCAKVDFSDPSIFHQPVKAHMTSPVKTVDHLTQLSEVTVLFHSYGFRHLLVMKGGGSEPVGVISLSDVVRSQGLEHYLHFKTIESSYVSEVPIAKSDLPIAQISEIMRQRHSNFVLLDNPAVGQTGIITERDLLTMLSRQQVDQQAWHYASWPLLTVHYQTSLYKAYQILKLKQIRHLIVEDDNGKILGVLALRNILSEIESAYMQELETVLHQRDRALQKSQKNLYLAEQIINASPDGIMITDSRNTILQVNPAFTQLTGYSEQEVLGQKPSMLSSGRHDKSFYDKMWAQLRQKGVWQGEIYNRKRNGETYLEWLTIICIRESDEEEALYAAIFSDITERKRNEKRIKTLAYFDELTHLPNRRLFNDRLEMALATAHRDDTKIAVMFLDLDHFKQVNDTLGHSAGDLLLKQVAKRLQSCMHEGDTLARLGGDEFTLLLTEIDEVKNIHRCAANLIEALKAPIQVGNTEIVITTSIGGAVYPDDGEDAETLLKHADIAMYRSKEIGRNSFQLYKPAMNARSLERMAIESKLKHALINNEFSLYYQPKIDSFTHHVVGAEALLRWHDNELGFISPANFIPLAEELGLIVDIDIWVINAACKQIQIWQKNGLFDKRISVNVSALHFTQGDLAQTVKNALSIWQVDGRFLEIEITESSFIRSLEDAKKVLKALKKLGVSLSLDDFGTGYSALSYLARLPIDTLKIDASFIAKVPDEYGNSQIVKAIVAMAHSLELNLVAEGVEQAHQLAFLQELDCHAIQGYFFSKPLTAQQFELFCEAHRPAKQQMDLSSNNSQ</sequence>
<comment type="caution">
    <text evidence="7">The sequence shown here is derived from an EMBL/GenBank/DDBJ whole genome shotgun (WGS) entry which is preliminary data.</text>
</comment>
<feature type="domain" description="CBS" evidence="6">
    <location>
        <begin position="78"/>
        <end position="135"/>
    </location>
</feature>
<dbReference type="SUPFAM" id="SSF141868">
    <property type="entry name" value="EAL domain-like"/>
    <property type="match status" value="1"/>
</dbReference>
<dbReference type="PANTHER" id="PTHR44757:SF2">
    <property type="entry name" value="BIOFILM ARCHITECTURE MAINTENANCE PROTEIN MBAA"/>
    <property type="match status" value="1"/>
</dbReference>
<dbReference type="Gene3D" id="3.30.70.270">
    <property type="match status" value="1"/>
</dbReference>
<dbReference type="InterPro" id="IPR046342">
    <property type="entry name" value="CBS_dom_sf"/>
</dbReference>
<dbReference type="Gene3D" id="3.20.20.450">
    <property type="entry name" value="EAL domain"/>
    <property type="match status" value="1"/>
</dbReference>
<dbReference type="InterPro" id="IPR052155">
    <property type="entry name" value="Biofilm_reg_signaling"/>
</dbReference>
<dbReference type="InterPro" id="IPR035919">
    <property type="entry name" value="EAL_sf"/>
</dbReference>
<dbReference type="InterPro" id="IPR000700">
    <property type="entry name" value="PAS-assoc_C"/>
</dbReference>
<dbReference type="InterPro" id="IPR000160">
    <property type="entry name" value="GGDEF_dom"/>
</dbReference>
<keyword evidence="8" id="KW-1185">Reference proteome</keyword>
<evidence type="ECO:0000256" key="1">
    <source>
        <dbReference type="PROSITE-ProRule" id="PRU00703"/>
    </source>
</evidence>
<organism evidence="7 8">
    <name type="scientific">Pseudoalteromonas spongiae</name>
    <dbReference type="NCBI Taxonomy" id="298657"/>
    <lineage>
        <taxon>Bacteria</taxon>
        <taxon>Pseudomonadati</taxon>
        <taxon>Pseudomonadota</taxon>
        <taxon>Gammaproteobacteria</taxon>
        <taxon>Alteromonadales</taxon>
        <taxon>Pseudoalteromonadaceae</taxon>
        <taxon>Pseudoalteromonas</taxon>
    </lineage>
</organism>
<dbReference type="SMART" id="SM00267">
    <property type="entry name" value="GGDEF"/>
    <property type="match status" value="1"/>
</dbReference>
<feature type="domain" description="CBS" evidence="6">
    <location>
        <begin position="206"/>
        <end position="267"/>
    </location>
</feature>
<gene>
    <name evidence="7" type="ORF">WAE96_02405</name>
</gene>
<dbReference type="PROSITE" id="PS50883">
    <property type="entry name" value="EAL"/>
    <property type="match status" value="1"/>
</dbReference>
<evidence type="ECO:0000313" key="7">
    <source>
        <dbReference type="EMBL" id="MEI4548556.1"/>
    </source>
</evidence>
<name>A0ABU8ENR8_9GAMM</name>
<evidence type="ECO:0000313" key="8">
    <source>
        <dbReference type="Proteomes" id="UP001382455"/>
    </source>
</evidence>